<gene>
    <name evidence="14" type="ORF">FE257_003729</name>
</gene>
<dbReference type="PANTHER" id="PTHR43301">
    <property type="entry name" value="ARABINAN ENDO-1,5-ALPHA-L-ARABINOSIDASE"/>
    <property type="match status" value="1"/>
</dbReference>
<keyword evidence="10" id="KW-0326">Glycosidase</keyword>
<keyword evidence="11" id="KW-0624">Polysaccharide degradation</keyword>
<keyword evidence="5" id="KW-0858">Xylan degradation</keyword>
<dbReference type="Gene3D" id="2.115.10.20">
    <property type="entry name" value="Glycosyl hydrolase domain, family 43"/>
    <property type="match status" value="2"/>
</dbReference>
<evidence type="ECO:0000256" key="1">
    <source>
        <dbReference type="ARBA" id="ARBA00004613"/>
    </source>
</evidence>
<comment type="subcellular location">
    <subcellularLocation>
        <location evidence="1">Secreted</location>
    </subcellularLocation>
</comment>
<keyword evidence="9" id="KW-0119">Carbohydrate metabolism</keyword>
<evidence type="ECO:0000256" key="5">
    <source>
        <dbReference type="ARBA" id="ARBA00022651"/>
    </source>
</evidence>
<keyword evidence="6" id="KW-0732">Signal</keyword>
<proteinExistence type="inferred from homology"/>
<keyword evidence="4" id="KW-0964">Secreted</keyword>
<dbReference type="GO" id="GO:0004553">
    <property type="term" value="F:hydrolase activity, hydrolyzing O-glycosyl compounds"/>
    <property type="evidence" value="ECO:0007669"/>
    <property type="project" value="InterPro"/>
</dbReference>
<evidence type="ECO:0000256" key="3">
    <source>
        <dbReference type="ARBA" id="ARBA00009865"/>
    </source>
</evidence>
<dbReference type="GO" id="GO:0005576">
    <property type="term" value="C:extracellular region"/>
    <property type="evidence" value="ECO:0007669"/>
    <property type="project" value="UniProtKB-SubCell"/>
</dbReference>
<dbReference type="Proteomes" id="UP001194746">
    <property type="component" value="Unassembled WGS sequence"/>
</dbReference>
<comment type="caution">
    <text evidence="14">The sequence shown here is derived from an EMBL/GenBank/DDBJ whole genome shotgun (WGS) entry which is preliminary data.</text>
</comment>
<evidence type="ECO:0000256" key="10">
    <source>
        <dbReference type="ARBA" id="ARBA00023295"/>
    </source>
</evidence>
<comment type="pathway">
    <text evidence="2">Glycan metabolism; L-arabinan degradation.</text>
</comment>
<name>A0AAD4GWB9_ASPNN</name>
<reference evidence="14" key="2">
    <citation type="submission" date="2020-02" db="EMBL/GenBank/DDBJ databases">
        <authorList>
            <person name="Gilchrist C.L.M."/>
            <person name="Chooi Y.-H."/>
        </authorList>
    </citation>
    <scope>NUCLEOTIDE SEQUENCE</scope>
    <source>
        <strain evidence="14">MST-FP2251</strain>
    </source>
</reference>
<reference evidence="14" key="1">
    <citation type="journal article" date="2019" name="Beilstein J. Org. Chem.">
        <title>Nanangenines: drimane sesquiterpenoids as the dominant metabolite cohort of a novel Australian fungus, Aspergillus nanangensis.</title>
        <authorList>
            <person name="Lacey H.J."/>
            <person name="Gilchrist C.L.M."/>
            <person name="Crombie A."/>
            <person name="Kalaitzis J.A."/>
            <person name="Vuong D."/>
            <person name="Rutledge P.J."/>
            <person name="Turner P."/>
            <person name="Pitt J.I."/>
            <person name="Lacey E."/>
            <person name="Chooi Y.H."/>
            <person name="Piggott A.M."/>
        </authorList>
    </citation>
    <scope>NUCLEOTIDE SEQUENCE</scope>
    <source>
        <strain evidence="14">MST-FP2251</strain>
    </source>
</reference>
<comment type="function">
    <text evidence="12">Endo-1,5-alpha-L-arabinanase involved in degradation of pectin. Its preferred substrate is linear 1,5-alpha-L-arabinan.</text>
</comment>
<keyword evidence="13" id="KW-0472">Membrane</keyword>
<comment type="similarity">
    <text evidence="3">Belongs to the glycosyl hydrolase 43 family.</text>
</comment>
<organism evidence="14 15">
    <name type="scientific">Aspergillus nanangensis</name>
    <dbReference type="NCBI Taxonomy" id="2582783"/>
    <lineage>
        <taxon>Eukaryota</taxon>
        <taxon>Fungi</taxon>
        <taxon>Dikarya</taxon>
        <taxon>Ascomycota</taxon>
        <taxon>Pezizomycotina</taxon>
        <taxon>Eurotiomycetes</taxon>
        <taxon>Eurotiomycetidae</taxon>
        <taxon>Eurotiales</taxon>
        <taxon>Aspergillaceae</taxon>
        <taxon>Aspergillus</taxon>
        <taxon>Aspergillus subgen. Circumdati</taxon>
    </lineage>
</organism>
<evidence type="ECO:0008006" key="16">
    <source>
        <dbReference type="Google" id="ProtNLM"/>
    </source>
</evidence>
<feature type="transmembrane region" description="Helical" evidence="13">
    <location>
        <begin position="24"/>
        <end position="44"/>
    </location>
</feature>
<evidence type="ECO:0000256" key="11">
    <source>
        <dbReference type="ARBA" id="ARBA00023326"/>
    </source>
</evidence>
<keyword evidence="7" id="KW-0378">Hydrolase</keyword>
<keyword evidence="15" id="KW-1185">Reference proteome</keyword>
<keyword evidence="8" id="KW-0325">Glycoprotein</keyword>
<keyword evidence="13" id="KW-1133">Transmembrane helix</keyword>
<evidence type="ECO:0000256" key="12">
    <source>
        <dbReference type="ARBA" id="ARBA00025221"/>
    </source>
</evidence>
<accession>A0AAD4GWB9</accession>
<dbReference type="EMBL" id="VCAU01000017">
    <property type="protein sequence ID" value="KAF9891717.1"/>
    <property type="molecule type" value="Genomic_DNA"/>
</dbReference>
<dbReference type="InterPro" id="IPR006710">
    <property type="entry name" value="Glyco_hydro_43"/>
</dbReference>
<evidence type="ECO:0000313" key="15">
    <source>
        <dbReference type="Proteomes" id="UP001194746"/>
    </source>
</evidence>
<evidence type="ECO:0000256" key="8">
    <source>
        <dbReference type="ARBA" id="ARBA00023180"/>
    </source>
</evidence>
<dbReference type="InterPro" id="IPR023296">
    <property type="entry name" value="Glyco_hydro_beta-prop_sf"/>
</dbReference>
<evidence type="ECO:0000256" key="4">
    <source>
        <dbReference type="ARBA" id="ARBA00022525"/>
    </source>
</evidence>
<evidence type="ECO:0000256" key="2">
    <source>
        <dbReference type="ARBA" id="ARBA00004834"/>
    </source>
</evidence>
<evidence type="ECO:0000256" key="7">
    <source>
        <dbReference type="ARBA" id="ARBA00022801"/>
    </source>
</evidence>
<dbReference type="AlphaFoldDB" id="A0AAD4GWB9"/>
<dbReference type="SUPFAM" id="SSF75005">
    <property type="entry name" value="Arabinanase/levansucrase/invertase"/>
    <property type="match status" value="2"/>
</dbReference>
<evidence type="ECO:0000256" key="6">
    <source>
        <dbReference type="ARBA" id="ARBA00022729"/>
    </source>
</evidence>
<dbReference type="InterPro" id="IPR050727">
    <property type="entry name" value="GH43_arabinanases"/>
</dbReference>
<dbReference type="PANTHER" id="PTHR43301:SF4">
    <property type="entry name" value="ARABINAN ENDO-1,5-ALPHA-L-ARABINOSIDASE B"/>
    <property type="match status" value="1"/>
</dbReference>
<dbReference type="GO" id="GO:0045493">
    <property type="term" value="P:xylan catabolic process"/>
    <property type="evidence" value="ECO:0007669"/>
    <property type="project" value="UniProtKB-KW"/>
</dbReference>
<evidence type="ECO:0000313" key="14">
    <source>
        <dbReference type="EMBL" id="KAF9891717.1"/>
    </source>
</evidence>
<dbReference type="Pfam" id="PF04616">
    <property type="entry name" value="Glyco_hydro_43"/>
    <property type="match status" value="1"/>
</dbReference>
<keyword evidence="13" id="KW-0812">Transmembrane</keyword>
<sequence>MDGPNPKEDLPPGPTIYRRFGRRIIKILIVVSIFYLIIIFLFTYTRTIIHRYPHHHPPFPPTHQTDLKTHDPSILKTARGYYSYSVGKHISIHEAPTLSGPWLKTGTVLARDSIIAKGDRRAPWAPMTLQVGAMYYCYYAKLPKAGKEYQIRVGRSRSPQGPFVDKQGIDLVEGGGEVVYGSNGDVYAPGGQGVLTDEGEDILYYHYLNKSVSYDFWEARLGYNPLIYVDGWPVAQ</sequence>
<evidence type="ECO:0000256" key="9">
    <source>
        <dbReference type="ARBA" id="ARBA00023277"/>
    </source>
</evidence>
<protein>
    <recommendedName>
        <fullName evidence="16">Arabinan endo-1,5-alpha-L-arabinosidase</fullName>
    </recommendedName>
</protein>
<evidence type="ECO:0000256" key="13">
    <source>
        <dbReference type="SAM" id="Phobius"/>
    </source>
</evidence>